<dbReference type="InterPro" id="IPR001866">
    <property type="entry name" value="PPV_E2_N"/>
</dbReference>
<comment type="function">
    <text evidence="12">Plays a role in the initiation of viral DNA replication. A dimer of E2 interacts with a dimer of E1 in order to improve specificity of E1 DNA binding activity. Once the complex recognizes and binds DNA at specific sites, the E2 dimer is removed from DNA. E2 also regulates viral transcription through binding to the E2RE response element (5'-ACCNNNNNNGGT-3') present in multiple copies in the regulatory regions of the viral genome. Activates or represses transcription depending on E2RE's position with regards to proximal promoter elements including the TATA-box. Repression occurs by sterically hindering the assembly of the transcription initiation complex.</text>
</comment>
<evidence type="ECO:0000256" key="12">
    <source>
        <dbReference type="HAMAP-Rule" id="MF_04001"/>
    </source>
</evidence>
<keyword evidence="5 12" id="KW-0597">Phosphoprotein</keyword>
<dbReference type="GO" id="GO:0003700">
    <property type="term" value="F:DNA-binding transcription factor activity"/>
    <property type="evidence" value="ECO:0007669"/>
    <property type="project" value="UniProtKB-UniRule"/>
</dbReference>
<dbReference type="InterPro" id="IPR042503">
    <property type="entry name" value="Regulatory_protein_E2_N_1"/>
</dbReference>
<dbReference type="Gene3D" id="3.30.70.330">
    <property type="match status" value="1"/>
</dbReference>
<keyword evidence="11 12" id="KW-0804">Transcription</keyword>
<dbReference type="HAMAP" id="MF_04001">
    <property type="entry name" value="PPV_E2"/>
    <property type="match status" value="1"/>
</dbReference>
<organism evidence="16">
    <name type="scientific">Human papillomavirus</name>
    <dbReference type="NCBI Taxonomy" id="10566"/>
    <lineage>
        <taxon>Viruses</taxon>
        <taxon>Monodnaviria</taxon>
        <taxon>Shotokuvirae</taxon>
        <taxon>Cossaviricota</taxon>
        <taxon>Papovaviricetes</taxon>
        <taxon>Zurhausenvirales</taxon>
        <taxon>Papillomaviridae</taxon>
    </lineage>
</organism>
<dbReference type="GO" id="GO:0000166">
    <property type="term" value="F:nucleotide binding"/>
    <property type="evidence" value="ECO:0007669"/>
    <property type="project" value="UniProtKB-UniRule"/>
</dbReference>
<dbReference type="GO" id="GO:0006275">
    <property type="term" value="P:regulation of DNA replication"/>
    <property type="evidence" value="ECO:0007669"/>
    <property type="project" value="UniProtKB-UniRule"/>
</dbReference>
<evidence type="ECO:0000256" key="5">
    <source>
        <dbReference type="ARBA" id="ARBA00022553"/>
    </source>
</evidence>
<keyword evidence="10 12" id="KW-0010">Activator</keyword>
<dbReference type="InterPro" id="IPR042504">
    <property type="entry name" value="Regulatory_protein_E2_N_2"/>
</dbReference>
<evidence type="ECO:0000256" key="6">
    <source>
        <dbReference type="ARBA" id="ARBA00022562"/>
    </source>
</evidence>
<evidence type="ECO:0000256" key="9">
    <source>
        <dbReference type="ARBA" id="ARBA00023125"/>
    </source>
</evidence>
<evidence type="ECO:0000256" key="13">
    <source>
        <dbReference type="SAM" id="MobiDB-lite"/>
    </source>
</evidence>
<evidence type="ECO:0000313" key="16">
    <source>
        <dbReference type="EMBL" id="AYA93887.1"/>
    </source>
</evidence>
<keyword evidence="3 12" id="KW-0678">Repressor</keyword>
<keyword evidence="7 12" id="KW-0235">DNA replication</keyword>
<evidence type="ECO:0000256" key="3">
    <source>
        <dbReference type="ARBA" id="ARBA00022491"/>
    </source>
</evidence>
<gene>
    <name evidence="12" type="primary">E2</name>
</gene>
<dbReference type="SUPFAM" id="SSF51332">
    <property type="entry name" value="E2 regulatory, transactivation domain"/>
    <property type="match status" value="1"/>
</dbReference>
<dbReference type="InterPro" id="IPR033668">
    <property type="entry name" value="Reg_prot_E2"/>
</dbReference>
<evidence type="ECO:0000256" key="4">
    <source>
        <dbReference type="ARBA" id="ARBA00022518"/>
    </source>
</evidence>
<evidence type="ECO:0000256" key="1">
    <source>
        <dbReference type="ARBA" id="ARBA00004147"/>
    </source>
</evidence>
<comment type="subcellular location">
    <subcellularLocation>
        <location evidence="1 12">Host nucleus</location>
    </subcellularLocation>
</comment>
<dbReference type="InterPro" id="IPR036050">
    <property type="entry name" value="Regulatory_protein_E2_N"/>
</dbReference>
<comment type="similarity">
    <text evidence="12">Belongs to the papillomaviridae E2 protein family.</text>
</comment>
<comment type="similarity">
    <text evidence="2">Belongs to the papillomaviridae E8^E2C protein family.</text>
</comment>
<keyword evidence="4 12" id="KW-0244">Early protein</keyword>
<feature type="domain" description="Papillomavirus E2 N-terminal" evidence="14">
    <location>
        <begin position="5"/>
        <end position="200"/>
    </location>
</feature>
<dbReference type="Gene3D" id="1.10.287.30">
    <property type="entry name" value="E2 (early) protein, N terminal domain, subdomain 1"/>
    <property type="match status" value="1"/>
</dbReference>
<dbReference type="GO" id="GO:0006260">
    <property type="term" value="P:DNA replication"/>
    <property type="evidence" value="ECO:0007669"/>
    <property type="project" value="UniProtKB-KW"/>
</dbReference>
<dbReference type="GO" id="GO:0003677">
    <property type="term" value="F:DNA binding"/>
    <property type="evidence" value="ECO:0007669"/>
    <property type="project" value="UniProtKB-UniRule"/>
</dbReference>
<dbReference type="Gene3D" id="2.170.200.10">
    <property type="entry name" value="Papillomavirus E2 early protein domain"/>
    <property type="match status" value="1"/>
</dbReference>
<protein>
    <recommendedName>
        <fullName evidence="12">Regulatory protein E2</fullName>
    </recommendedName>
</protein>
<dbReference type="GO" id="GO:0039693">
    <property type="term" value="P:viral DNA genome replication"/>
    <property type="evidence" value="ECO:0007669"/>
    <property type="project" value="UniProtKB-UniRule"/>
</dbReference>
<keyword evidence="8 12" id="KW-0805">Transcription regulation</keyword>
<dbReference type="InterPro" id="IPR012677">
    <property type="entry name" value="Nucleotide-bd_a/b_plait_sf"/>
</dbReference>
<feature type="region of interest" description="Disordered" evidence="13">
    <location>
        <begin position="204"/>
        <end position="297"/>
    </location>
</feature>
<proteinExistence type="inferred from homology"/>
<dbReference type="Pfam" id="PF00511">
    <property type="entry name" value="PPV_E2_C"/>
    <property type="match status" value="1"/>
</dbReference>
<dbReference type="SUPFAM" id="SSF54957">
    <property type="entry name" value="Viral DNA-binding domain"/>
    <property type="match status" value="1"/>
</dbReference>
<evidence type="ECO:0000256" key="8">
    <source>
        <dbReference type="ARBA" id="ARBA00023015"/>
    </source>
</evidence>
<dbReference type="GO" id="GO:0042025">
    <property type="term" value="C:host cell nucleus"/>
    <property type="evidence" value="ECO:0007669"/>
    <property type="project" value="UniProtKB-SubCell"/>
</dbReference>
<dbReference type="EMBL" id="MH777234">
    <property type="protein sequence ID" value="AYA93887.1"/>
    <property type="molecule type" value="Genomic_DNA"/>
</dbReference>
<accession>A0A385PIT3</accession>
<keyword evidence="6 12" id="KW-1048">Host nucleus</keyword>
<dbReference type="InterPro" id="IPR000427">
    <property type="entry name" value="Papillomavirus_E2_C"/>
</dbReference>
<sequence>MNQTELTQRLDALQAALIDLYEEAPKDLPSQIKHYNLLRKQSVMEYYCRKEGYTQLGLHHLPPLRISEYHAKRAIKMQLILKSLEKSEYAKETWTLQDTSADLFDSPPRNCFKKGGFDVEVWFDKNPQNAFPYTNWTWIYYQDEQEEWHKVPGQTDYNGLYFDEQNGDRTYFLLFEKDAPRYGNTNEWLVNVKNEQLSLPLNSASRRSASHLTSTPSSNSDTATTSGHSKASSPNRRGEEQTQTQSAGPTERPSPRRRRRGGEGKQSPRKRRRGGGGGSESRAVLLSAPTADQVGRSHRSVNRAGLSRLEVLQAEARDPYVILIRGSPNKLKCWRYRCNSKCDPPFQYMTTVWRWVTADTVGVEGRVLISFASKESRDKFANTAVFPKGSTISFGSLDAL</sequence>
<feature type="region of interest" description="DNA-binding domain" evidence="12">
    <location>
        <begin position="318"/>
        <end position="400"/>
    </location>
</feature>
<keyword evidence="9 12" id="KW-0238">DNA-binding</keyword>
<evidence type="ECO:0000256" key="7">
    <source>
        <dbReference type="ARBA" id="ARBA00022705"/>
    </source>
</evidence>
<evidence type="ECO:0000259" key="14">
    <source>
        <dbReference type="Pfam" id="PF00508"/>
    </source>
</evidence>
<comment type="caution">
    <text evidence="12">Lacks conserved residue(s) required for the propagation of feature annotation.</text>
</comment>
<comment type="PTM">
    <text evidence="12">Phosphorylated.</text>
</comment>
<feature type="domain" description="Papillomavirus E2 C-terminal" evidence="15">
    <location>
        <begin position="321"/>
        <end position="396"/>
    </location>
</feature>
<feature type="compositionally biased region" description="Polar residues" evidence="13">
    <location>
        <begin position="204"/>
        <end position="247"/>
    </location>
</feature>
<evidence type="ECO:0000256" key="2">
    <source>
        <dbReference type="ARBA" id="ARBA00007794"/>
    </source>
</evidence>
<evidence type="ECO:0000259" key="15">
    <source>
        <dbReference type="Pfam" id="PF00511"/>
    </source>
</evidence>
<dbReference type="InterPro" id="IPR035975">
    <property type="entry name" value="E2/EBNA1_C_sf"/>
</dbReference>
<dbReference type="GO" id="GO:0006351">
    <property type="term" value="P:DNA-templated transcription"/>
    <property type="evidence" value="ECO:0007669"/>
    <property type="project" value="UniProtKB-UniRule"/>
</dbReference>
<evidence type="ECO:0000256" key="11">
    <source>
        <dbReference type="ARBA" id="ARBA00023163"/>
    </source>
</evidence>
<evidence type="ECO:0000256" key="10">
    <source>
        <dbReference type="ARBA" id="ARBA00023159"/>
    </source>
</evidence>
<dbReference type="Pfam" id="PF00508">
    <property type="entry name" value="PPV_E2_N"/>
    <property type="match status" value="1"/>
</dbReference>
<name>A0A385PIT3_9PAPI</name>
<reference evidence="16" key="1">
    <citation type="journal article" date="2018" name="Nat. Med.">
        <title>Expanded skin virome in DOCK8-deficient patients.</title>
        <authorList>
            <consortium name="NISC Comparative Sequencing Program"/>
            <person name="Tirosh O."/>
            <person name="Conlan S."/>
            <person name="Deming C."/>
            <person name="Lee-Lin S.Q."/>
            <person name="Huang X."/>
            <person name="Su H.C."/>
            <person name="Freeman A.F."/>
            <person name="Segre J.A."/>
            <person name="Kong H.H."/>
        </authorList>
    </citation>
    <scope>NUCLEOTIDE SEQUENCE</scope>
    <source>
        <strain evidence="16">HPV-mSK_091</strain>
    </source>
</reference>
<comment type="subunit">
    <text evidence="12">Binds DNA as homodimer. Interacts with protein E1; this interaction greatly increases E1 DNA-binding activity. Interacts with protein L1; this interaction enhances E2-dependent replication and transcription activation. Interacts with protein L2; this interaction inhibits E2 transcriptional activity but not DNA replication function E2. Interacts with protein E7; this interaction inhibits E7 oncogenic activity. Interacts with host TAF1; this interaction modulates E2-dependent transcriptional regulation. Interacts with host BRD4; this interaction mediates E2 transcriptional activation function. Additionally, the interaction with host BRD4 on mitotic chromosomes mediates tethering of the viral genome. Interacts with host TOPBP1; this interaction is required for optimal viral DNA replication.</text>
</comment>